<gene>
    <name evidence="3" type="ORF">FB391_1289</name>
</gene>
<keyword evidence="1" id="KW-0812">Transmembrane</keyword>
<dbReference type="PANTHER" id="PTHR33608:SF14">
    <property type="entry name" value="POSSIBLE CONSERVED SECRETED PROTEIN"/>
    <property type="match status" value="1"/>
</dbReference>
<dbReference type="OrthoDB" id="9776116at2"/>
<comment type="caution">
    <text evidence="3">The sequence shown here is derived from an EMBL/GenBank/DDBJ whole genome shotgun (WGS) entry which is preliminary data.</text>
</comment>
<dbReference type="PANTHER" id="PTHR33608">
    <property type="entry name" value="BLL2464 PROTEIN"/>
    <property type="match status" value="1"/>
</dbReference>
<dbReference type="RefSeq" id="WP_141893545.1">
    <property type="nucleotide sequence ID" value="NZ_BAABLH010000005.1"/>
</dbReference>
<name>A0A543FM95_9MICO</name>
<protein>
    <submittedName>
        <fullName evidence="3">Uncharacterized protein (DUF58 family)</fullName>
    </submittedName>
</protein>
<dbReference type="EMBL" id="VFPE01000001">
    <property type="protein sequence ID" value="TQM34993.1"/>
    <property type="molecule type" value="Genomic_DNA"/>
</dbReference>
<sequence length="438" mass="46089">MTEGVRATSEVPVRWQRTPVTALGLAGAVLLAAAGVAFSRPDLVAVALPLGLATAWALARRPAAGILRLAVSARAASDVPHESVVAGEVDAALAADWVQLAVDQGGLRTGLADVEPGDGRLRTRSRLRHTGPTELTALTARGVDLDGAWVTGASPRTALTWNAVPETVPLQQLPVALRLTGLHGGHEGARPGQGGDFRDIHPFAPGDELRRVDWRATARLARRPGDLLVRRTQALSDSTVVIAIDTADDLGEAVVTWGTDDPEHSGVTSLDLARQAALSIATSAVQAGDRVAYHVLAPGGRTVRAGAGARQLARLRDVIAATGASDVEVRYRRTPVIAHGSIVFVLSTFFDGAAAELATRWRAAGHAVVAVDVLPVPHADRLGREQLLAMRTVLAERDDVFAELRATGIDVVPWAAGSPDTALRIAARGQRRLRAVRR</sequence>
<feature type="domain" description="DUF58" evidence="2">
    <location>
        <begin position="202"/>
        <end position="374"/>
    </location>
</feature>
<evidence type="ECO:0000259" key="2">
    <source>
        <dbReference type="Pfam" id="PF01882"/>
    </source>
</evidence>
<feature type="transmembrane region" description="Helical" evidence="1">
    <location>
        <begin position="20"/>
        <end position="37"/>
    </location>
</feature>
<dbReference type="Pfam" id="PF01882">
    <property type="entry name" value="DUF58"/>
    <property type="match status" value="1"/>
</dbReference>
<accession>A0A543FM95</accession>
<reference evidence="3 4" key="1">
    <citation type="submission" date="2019-06" db="EMBL/GenBank/DDBJ databases">
        <title>Sequencing the genomes of 1000 actinobacteria strains.</title>
        <authorList>
            <person name="Klenk H.-P."/>
        </authorList>
    </citation>
    <scope>NUCLEOTIDE SEQUENCE [LARGE SCALE GENOMIC DNA]</scope>
    <source>
        <strain evidence="3 4">DSM 105492</strain>
    </source>
</reference>
<keyword evidence="1" id="KW-0472">Membrane</keyword>
<evidence type="ECO:0000256" key="1">
    <source>
        <dbReference type="SAM" id="Phobius"/>
    </source>
</evidence>
<organism evidence="3 4">
    <name type="scientific">Microbacterium kyungheense</name>
    <dbReference type="NCBI Taxonomy" id="1263636"/>
    <lineage>
        <taxon>Bacteria</taxon>
        <taxon>Bacillati</taxon>
        <taxon>Actinomycetota</taxon>
        <taxon>Actinomycetes</taxon>
        <taxon>Micrococcales</taxon>
        <taxon>Microbacteriaceae</taxon>
        <taxon>Microbacterium</taxon>
    </lineage>
</organism>
<dbReference type="AlphaFoldDB" id="A0A543FM95"/>
<keyword evidence="4" id="KW-1185">Reference proteome</keyword>
<dbReference type="Proteomes" id="UP000320235">
    <property type="component" value="Unassembled WGS sequence"/>
</dbReference>
<keyword evidence="1" id="KW-1133">Transmembrane helix</keyword>
<dbReference type="InterPro" id="IPR002881">
    <property type="entry name" value="DUF58"/>
</dbReference>
<evidence type="ECO:0000313" key="4">
    <source>
        <dbReference type="Proteomes" id="UP000320235"/>
    </source>
</evidence>
<proteinExistence type="predicted"/>
<evidence type="ECO:0000313" key="3">
    <source>
        <dbReference type="EMBL" id="TQM34993.1"/>
    </source>
</evidence>